<keyword evidence="1" id="KW-0732">Signal</keyword>
<reference evidence="3 4" key="1">
    <citation type="journal article" date="2014" name="PLoS ONE">
        <title>The first complete genome sequence of the class fimbriimonadia in the phylum armatimonadetes.</title>
        <authorList>
            <person name="Hu Z.Y."/>
            <person name="Wang Y.Z."/>
            <person name="Im W.T."/>
            <person name="Wang S.Y."/>
            <person name="Zhao G.P."/>
            <person name="Zheng H.J."/>
            <person name="Quan Z.X."/>
        </authorList>
    </citation>
    <scope>NUCLEOTIDE SEQUENCE [LARGE SCALE GENOMIC DNA]</scope>
    <source>
        <strain evidence="3">Gsoil 348</strain>
    </source>
</reference>
<dbReference type="InterPro" id="IPR002931">
    <property type="entry name" value="Transglutaminase-like"/>
</dbReference>
<dbReference type="PANTHER" id="PTHR33490:SF3">
    <property type="entry name" value="CONSERVED INTEGRAL MEMBRANE PROTEIN"/>
    <property type="match status" value="1"/>
</dbReference>
<protein>
    <submittedName>
        <fullName evidence="3">Transglutaminase domain protein</fullName>
    </submittedName>
</protein>
<evidence type="ECO:0000313" key="3">
    <source>
        <dbReference type="EMBL" id="AIE86740.1"/>
    </source>
</evidence>
<dbReference type="Gene3D" id="3.10.620.30">
    <property type="match status" value="1"/>
</dbReference>
<dbReference type="OrthoDB" id="9790856at2"/>
<dbReference type="KEGG" id="fgi:OP10G_3372"/>
<dbReference type="HOGENOM" id="CLU_574590_0_0_0"/>
<keyword evidence="4" id="KW-1185">Reference proteome</keyword>
<organism evidence="3 4">
    <name type="scientific">Fimbriimonas ginsengisoli Gsoil 348</name>
    <dbReference type="NCBI Taxonomy" id="661478"/>
    <lineage>
        <taxon>Bacteria</taxon>
        <taxon>Bacillati</taxon>
        <taxon>Armatimonadota</taxon>
        <taxon>Fimbriimonadia</taxon>
        <taxon>Fimbriimonadales</taxon>
        <taxon>Fimbriimonadaceae</taxon>
        <taxon>Fimbriimonas</taxon>
    </lineage>
</organism>
<evidence type="ECO:0000313" key="4">
    <source>
        <dbReference type="Proteomes" id="UP000027982"/>
    </source>
</evidence>
<gene>
    <name evidence="3" type="ORF">OP10G_3372</name>
</gene>
<feature type="domain" description="Transglutaminase-like" evidence="2">
    <location>
        <begin position="371"/>
        <end position="431"/>
    </location>
</feature>
<dbReference type="SMART" id="SM00460">
    <property type="entry name" value="TGc"/>
    <property type="match status" value="1"/>
</dbReference>
<dbReference type="STRING" id="661478.OP10G_3372"/>
<accession>A0A068NVD7</accession>
<dbReference type="RefSeq" id="WP_158409263.1">
    <property type="nucleotide sequence ID" value="NZ_CP007139.1"/>
</dbReference>
<name>A0A068NVD7_FIMGI</name>
<feature type="signal peptide" evidence="1">
    <location>
        <begin position="1"/>
        <end position="18"/>
    </location>
</feature>
<dbReference type="SUPFAM" id="SSF54001">
    <property type="entry name" value="Cysteine proteinases"/>
    <property type="match status" value="1"/>
</dbReference>
<feature type="chain" id="PRO_5001651942" evidence="1">
    <location>
        <begin position="19"/>
        <end position="475"/>
    </location>
</feature>
<dbReference type="AlphaFoldDB" id="A0A068NVD7"/>
<dbReference type="Proteomes" id="UP000027982">
    <property type="component" value="Chromosome"/>
</dbReference>
<dbReference type="Pfam" id="PF01841">
    <property type="entry name" value="Transglut_core"/>
    <property type="match status" value="1"/>
</dbReference>
<evidence type="ECO:0000259" key="2">
    <source>
        <dbReference type="SMART" id="SM00460"/>
    </source>
</evidence>
<dbReference type="PANTHER" id="PTHR33490">
    <property type="entry name" value="BLR5614 PROTEIN-RELATED"/>
    <property type="match status" value="1"/>
</dbReference>
<dbReference type="InterPro" id="IPR038765">
    <property type="entry name" value="Papain-like_cys_pep_sf"/>
</dbReference>
<proteinExistence type="predicted"/>
<dbReference type="eggNOG" id="COG1305">
    <property type="taxonomic scope" value="Bacteria"/>
</dbReference>
<sequence>MRTIPLLVLFAAAPAARAETTYLGLFLQGNKIGYSSFSSAPTHFGGKVAVRNDGTTLMDAGLLGTAMRIEMTSSSWTTPGGSPLKMNFKMTSGGRSQTVQALFRNGRVEATIDNSGQKSRKSLAMPKGAQVVDDPMTLVINGQMKPGTSRVFYVLDPTTVSFIKNDVKLVGKSKAVVNGRSVDATLLEIADPRATMKVYMGAKGDLIRVDGPMGIEMYPVSRAIALGKSAKYQPSVDLAFATSIKTDKPIDDPAHVTGLKLRIVGRDLSHIPSGDYQTVKRDGENWTVDVHPFPISSDPGGSIQNARKSEPEWAKPGMNIPSSSPRFVSLARQVVGKKTDVHSAAFAIRQYVYQTMKPNAGIGVLRDATEVLDSKEGVCRDYAVLTATLLRAAGIPARLASGLVNWDGTFYYHAWAEAWDGRHWVGIDSTSDDNQISAAHVKLGEGSVEDAFAFTFLDKAKIEVLDARRDKKGGE</sequence>
<evidence type="ECO:0000256" key="1">
    <source>
        <dbReference type="SAM" id="SignalP"/>
    </source>
</evidence>
<dbReference type="EMBL" id="CP007139">
    <property type="protein sequence ID" value="AIE86740.1"/>
    <property type="molecule type" value="Genomic_DNA"/>
</dbReference>